<dbReference type="OrthoDB" id="9775296at2"/>
<dbReference type="PRINTS" id="PR00080">
    <property type="entry name" value="SDRFAMILY"/>
</dbReference>
<proteinExistence type="inferred from homology"/>
<gene>
    <name evidence="4" type="ORF">AEAE_0839</name>
</gene>
<dbReference type="GO" id="GO:0016616">
    <property type="term" value="F:oxidoreductase activity, acting on the CH-OH group of donors, NAD or NADP as acceptor"/>
    <property type="evidence" value="ECO:0007669"/>
    <property type="project" value="UniProtKB-ARBA"/>
</dbReference>
<evidence type="ECO:0000256" key="1">
    <source>
        <dbReference type="ARBA" id="ARBA00006484"/>
    </source>
</evidence>
<dbReference type="PRINTS" id="PR00081">
    <property type="entry name" value="GDHRDH"/>
</dbReference>
<dbReference type="AlphaFoldDB" id="A0A261FB23"/>
<accession>A0A261FB23</accession>
<dbReference type="EMBL" id="MWWU01000002">
    <property type="protein sequence ID" value="OZG56351.1"/>
    <property type="molecule type" value="Genomic_DNA"/>
</dbReference>
<evidence type="ECO:0000313" key="4">
    <source>
        <dbReference type="EMBL" id="OZG56351.1"/>
    </source>
</evidence>
<reference evidence="4 5" key="1">
    <citation type="journal article" date="2017" name="BMC Genomics">
        <title>Comparative genomic and phylogenomic analyses of the Bifidobacteriaceae family.</title>
        <authorList>
            <person name="Lugli G.A."/>
            <person name="Milani C."/>
            <person name="Turroni F."/>
            <person name="Duranti S."/>
            <person name="Mancabelli L."/>
            <person name="Mangifesta M."/>
            <person name="Ferrario C."/>
            <person name="Modesto M."/>
            <person name="Mattarelli P."/>
            <person name="Jiri K."/>
            <person name="van Sinderen D."/>
            <person name="Ventura M."/>
        </authorList>
    </citation>
    <scope>NUCLEOTIDE SEQUENCE [LARGE SCALE GENOMIC DNA]</scope>
    <source>
        <strain evidence="4 5">LMG 21773</strain>
    </source>
</reference>
<evidence type="ECO:0000313" key="5">
    <source>
        <dbReference type="Proteomes" id="UP000228976"/>
    </source>
</evidence>
<sequence>MRILVTGASSGIGEATVRALVKEGHEVVATARRAQRLEKLHEQTGATVIPADLTKPEDVTRLVEQAGSTDALVNNAGGARGSDPVATGKLEDWQAMYELNVLATLRLTQALLPQIREKNGTIVFITSTAAHETYVGGAGYTAAKHAEAMIVETLRLELVGENVRLIEICPGMVKTEEFSLNRLGSKEAAEKVYAGVDQPLLAKDIADVVAFAISRPSYVNLDRIVIRPVAQANSWTVARKGTSDGELPTSPLAD</sequence>
<dbReference type="InterPro" id="IPR002347">
    <property type="entry name" value="SDR_fam"/>
</dbReference>
<name>A0A261FB23_9BIFI</name>
<dbReference type="RefSeq" id="WP_094689891.1">
    <property type="nucleotide sequence ID" value="NZ_JACBYZ010000001.1"/>
</dbReference>
<protein>
    <submittedName>
        <fullName evidence="4">SDR family oxidoreductase</fullName>
    </submittedName>
</protein>
<evidence type="ECO:0000256" key="2">
    <source>
        <dbReference type="ARBA" id="ARBA00023002"/>
    </source>
</evidence>
<comment type="similarity">
    <text evidence="1 3">Belongs to the short-chain dehydrogenases/reductases (SDR) family.</text>
</comment>
<dbReference type="InterPro" id="IPR036291">
    <property type="entry name" value="NAD(P)-bd_dom_sf"/>
</dbReference>
<comment type="caution">
    <text evidence="4">The sequence shown here is derived from an EMBL/GenBank/DDBJ whole genome shotgun (WGS) entry which is preliminary data.</text>
</comment>
<keyword evidence="5" id="KW-1185">Reference proteome</keyword>
<dbReference type="FunFam" id="3.40.50.720:FF:000047">
    <property type="entry name" value="NADP-dependent L-serine/L-allo-threonine dehydrogenase"/>
    <property type="match status" value="1"/>
</dbReference>
<dbReference type="Gene3D" id="3.40.50.720">
    <property type="entry name" value="NAD(P)-binding Rossmann-like Domain"/>
    <property type="match status" value="1"/>
</dbReference>
<dbReference type="Proteomes" id="UP000228976">
    <property type="component" value="Unassembled WGS sequence"/>
</dbReference>
<evidence type="ECO:0000256" key="3">
    <source>
        <dbReference type="RuleBase" id="RU000363"/>
    </source>
</evidence>
<dbReference type="PANTHER" id="PTHR42901:SF1">
    <property type="entry name" value="ALCOHOL DEHYDROGENASE"/>
    <property type="match status" value="1"/>
</dbReference>
<organism evidence="4 5">
    <name type="scientific">Aeriscardovia aeriphila</name>
    <dbReference type="NCBI Taxonomy" id="218139"/>
    <lineage>
        <taxon>Bacteria</taxon>
        <taxon>Bacillati</taxon>
        <taxon>Actinomycetota</taxon>
        <taxon>Actinomycetes</taxon>
        <taxon>Bifidobacteriales</taxon>
        <taxon>Bifidobacteriaceae</taxon>
        <taxon>Aeriscardovia</taxon>
    </lineage>
</organism>
<keyword evidence="2" id="KW-0560">Oxidoreductase</keyword>
<dbReference type="Pfam" id="PF00106">
    <property type="entry name" value="adh_short"/>
    <property type="match status" value="1"/>
</dbReference>
<dbReference type="SUPFAM" id="SSF51735">
    <property type="entry name" value="NAD(P)-binding Rossmann-fold domains"/>
    <property type="match status" value="1"/>
</dbReference>
<dbReference type="PANTHER" id="PTHR42901">
    <property type="entry name" value="ALCOHOL DEHYDROGENASE"/>
    <property type="match status" value="1"/>
</dbReference>